<evidence type="ECO:0000313" key="1">
    <source>
        <dbReference type="EMBL" id="KAK3244418.1"/>
    </source>
</evidence>
<evidence type="ECO:0000313" key="2">
    <source>
        <dbReference type="Proteomes" id="UP001190700"/>
    </source>
</evidence>
<dbReference type="AlphaFoldDB" id="A0AAE0EXS0"/>
<sequence length="338" mass="38078">TSVGGHVWQKWMKERCGPLKAYHGGTPQKLECPGVDWPQEPYLRIHRGGSSQTADEDVVVALSKLIGTRTVAFVGDSVTNQLYMSLFMALYRSNHLLMELADHQLQLSPLLANDTTHAVKRLKALRSGSEVESLTPCCPIITADGGILMFIGSMKYNASKWDQFLAKQPFDVLVVNYGLHYERDVNYQLLMGSLIHKLDSHVTNHSGRLAIVRETTAQHFYTFDLSGDYEKRVKLDFDHKTCACVELGNATVHNTRNCALNEVLDQAMAVQLWPVYRMTANRYNLHCGRKVGKQSKQVGCDCSHWCYIPTFWDVWFVGLRRAIMSAEARLPTSKGLLA</sequence>
<gene>
    <name evidence="1" type="ORF">CYMTET_45964</name>
</gene>
<comment type="caution">
    <text evidence="1">The sequence shown here is derived from an EMBL/GenBank/DDBJ whole genome shotgun (WGS) entry which is preliminary data.</text>
</comment>
<name>A0AAE0EXS0_9CHLO</name>
<dbReference type="Proteomes" id="UP001190700">
    <property type="component" value="Unassembled WGS sequence"/>
</dbReference>
<protein>
    <submittedName>
        <fullName evidence="1">Uncharacterized protein</fullName>
    </submittedName>
</protein>
<dbReference type="EMBL" id="LGRX02031875">
    <property type="protein sequence ID" value="KAK3244418.1"/>
    <property type="molecule type" value="Genomic_DNA"/>
</dbReference>
<accession>A0AAE0EXS0</accession>
<feature type="non-terminal residue" evidence="1">
    <location>
        <position position="1"/>
    </location>
</feature>
<reference evidence="1 2" key="1">
    <citation type="journal article" date="2015" name="Genome Biol. Evol.">
        <title>Comparative Genomics of a Bacterivorous Green Alga Reveals Evolutionary Causalities and Consequences of Phago-Mixotrophic Mode of Nutrition.</title>
        <authorList>
            <person name="Burns J.A."/>
            <person name="Paasch A."/>
            <person name="Narechania A."/>
            <person name="Kim E."/>
        </authorList>
    </citation>
    <scope>NUCLEOTIDE SEQUENCE [LARGE SCALE GENOMIC DNA]</scope>
    <source>
        <strain evidence="1 2">PLY_AMNH</strain>
    </source>
</reference>
<keyword evidence="2" id="KW-1185">Reference proteome</keyword>
<organism evidence="1 2">
    <name type="scientific">Cymbomonas tetramitiformis</name>
    <dbReference type="NCBI Taxonomy" id="36881"/>
    <lineage>
        <taxon>Eukaryota</taxon>
        <taxon>Viridiplantae</taxon>
        <taxon>Chlorophyta</taxon>
        <taxon>Pyramimonadophyceae</taxon>
        <taxon>Pyramimonadales</taxon>
        <taxon>Pyramimonadaceae</taxon>
        <taxon>Cymbomonas</taxon>
    </lineage>
</organism>
<proteinExistence type="predicted"/>